<feature type="region of interest" description="Disordered" evidence="1">
    <location>
        <begin position="255"/>
        <end position="278"/>
    </location>
</feature>
<sequence length="533" mass="59751">MMSNLFALSIDTGSVFCVLKFHLNANCVRYNLQSGTFYVGLAAFPCRTSLDVVHFGVSSKDHFSAYVFFLMFHVRLRYGYILKHLLPYSCSIRYIVSLVRHFFFLVTFNGRTRRHKEGDDHFMSFFEEDLVDEPVRKKRHVEQEQSEQQGTVCDQLSKKWRSGEDGDDADSAPVLSRNASDRIGLRLLQQMHQSSTRGDASCRGSSKNGKMHVVEEYVPLSVGGFMQTTTESLDNLISVRPGDIMCLRCPGDVKTEASNEGNNTREAVGNNPPAAGGMSFVKEKELTEEERLYGRRVTCDMMHEIFEVSRVDSASNSLEAVFLDGTRKKLKIITVRPAGFVESELYKRWKADENSRPVRAVYSTPSAKDTELADDRSKNSQQETTTQARVPKPWWVMPRLIVRVVEETAGDLLGKKFIVKSINRKEGRIRLFSLNATPGDASGGADRTNGTEFHSEAADLAPIDVFGCDALETVVPRVGDQGLLVEGNMRGELVIVTSRGRGESGELNTIRVRSLVSEKEFVVQPHEICKMCI</sequence>
<organism evidence="2">
    <name type="scientific">Trypanosoma congolense (strain IL3000)</name>
    <dbReference type="NCBI Taxonomy" id="1068625"/>
    <lineage>
        <taxon>Eukaryota</taxon>
        <taxon>Discoba</taxon>
        <taxon>Euglenozoa</taxon>
        <taxon>Kinetoplastea</taxon>
        <taxon>Metakinetoplastina</taxon>
        <taxon>Trypanosomatida</taxon>
        <taxon>Trypanosomatidae</taxon>
        <taxon>Trypanosoma</taxon>
        <taxon>Nannomonas</taxon>
    </lineage>
</organism>
<gene>
    <name evidence="2" type="ORF">TCIL3000_11_5710</name>
</gene>
<reference evidence="2" key="1">
    <citation type="journal article" date="2012" name="Proc. Natl. Acad. Sci. U.S.A.">
        <title>Antigenic diversity is generated by distinct evolutionary mechanisms in African trypanosome species.</title>
        <authorList>
            <person name="Jackson A.P."/>
            <person name="Berry A."/>
            <person name="Aslett M."/>
            <person name="Allison H.C."/>
            <person name="Burton P."/>
            <person name="Vavrova-Anderson J."/>
            <person name="Brown R."/>
            <person name="Browne H."/>
            <person name="Corton N."/>
            <person name="Hauser H."/>
            <person name="Gamble J."/>
            <person name="Gilderthorp R."/>
            <person name="Marcello L."/>
            <person name="McQuillan J."/>
            <person name="Otto T.D."/>
            <person name="Quail M.A."/>
            <person name="Sanders M.J."/>
            <person name="van Tonder A."/>
            <person name="Ginger M.L."/>
            <person name="Field M.C."/>
            <person name="Barry J.D."/>
            <person name="Hertz-Fowler C."/>
            <person name="Berriman M."/>
        </authorList>
    </citation>
    <scope>NUCLEOTIDE SEQUENCE</scope>
    <source>
        <strain evidence="2">IL3000</strain>
    </source>
</reference>
<protein>
    <submittedName>
        <fullName evidence="2">Uncharacterized protein TCIL3000_11_5710</fullName>
    </submittedName>
</protein>
<dbReference type="AlphaFoldDB" id="G0V0I6"/>
<name>G0V0I6_TRYCI</name>
<feature type="region of interest" description="Disordered" evidence="1">
    <location>
        <begin position="138"/>
        <end position="174"/>
    </location>
</feature>
<feature type="region of interest" description="Disordered" evidence="1">
    <location>
        <begin position="362"/>
        <end position="387"/>
    </location>
</feature>
<dbReference type="EMBL" id="HE575324">
    <property type="protein sequence ID" value="CCC95157.1"/>
    <property type="molecule type" value="Genomic_DNA"/>
</dbReference>
<feature type="compositionally biased region" description="Basic and acidic residues" evidence="1">
    <location>
        <begin position="368"/>
        <end position="378"/>
    </location>
</feature>
<accession>G0V0I6</accession>
<evidence type="ECO:0000313" key="2">
    <source>
        <dbReference type="EMBL" id="CCC95157.1"/>
    </source>
</evidence>
<proteinExistence type="predicted"/>
<evidence type="ECO:0000256" key="1">
    <source>
        <dbReference type="SAM" id="MobiDB-lite"/>
    </source>
</evidence>